<feature type="region of interest" description="Disordered" evidence="1">
    <location>
        <begin position="104"/>
        <end position="163"/>
    </location>
</feature>
<organism evidence="2 3">
    <name type="scientific">Parascaris univalens</name>
    <name type="common">Nematode worm</name>
    <dbReference type="NCBI Taxonomy" id="6257"/>
    <lineage>
        <taxon>Eukaryota</taxon>
        <taxon>Metazoa</taxon>
        <taxon>Ecdysozoa</taxon>
        <taxon>Nematoda</taxon>
        <taxon>Chromadorea</taxon>
        <taxon>Rhabditida</taxon>
        <taxon>Spirurina</taxon>
        <taxon>Ascaridomorpha</taxon>
        <taxon>Ascaridoidea</taxon>
        <taxon>Ascarididae</taxon>
        <taxon>Parascaris</taxon>
    </lineage>
</organism>
<evidence type="ECO:0000256" key="1">
    <source>
        <dbReference type="SAM" id="MobiDB-lite"/>
    </source>
</evidence>
<feature type="compositionally biased region" description="Basic and acidic residues" evidence="1">
    <location>
        <begin position="121"/>
        <end position="130"/>
    </location>
</feature>
<dbReference type="WBParaSite" id="PgR105_g027_t01">
    <property type="protein sequence ID" value="PgR105_g027_t01"/>
    <property type="gene ID" value="PgR105_g027"/>
</dbReference>
<feature type="compositionally biased region" description="Basic and acidic residues" evidence="1">
    <location>
        <begin position="104"/>
        <end position="113"/>
    </location>
</feature>
<evidence type="ECO:0000313" key="2">
    <source>
        <dbReference type="Proteomes" id="UP000887569"/>
    </source>
</evidence>
<feature type="compositionally biased region" description="Basic and acidic residues" evidence="1">
    <location>
        <begin position="139"/>
        <end position="150"/>
    </location>
</feature>
<protein>
    <submittedName>
        <fullName evidence="3">Uncharacterized protein</fullName>
    </submittedName>
</protein>
<reference evidence="3" key="1">
    <citation type="submission" date="2022-11" db="UniProtKB">
        <authorList>
            <consortium name="WormBaseParasite"/>
        </authorList>
    </citation>
    <scope>IDENTIFICATION</scope>
</reference>
<feature type="region of interest" description="Disordered" evidence="1">
    <location>
        <begin position="56"/>
        <end position="85"/>
    </location>
</feature>
<dbReference type="AlphaFoldDB" id="A0A915C9U0"/>
<sequence length="163" mass="17937">TNSLSEAKIGNLPTGNDVQLLKDYIGNNENAIKKTKIIRQSSEFTIDALNNREAPHFNTKNFNEKEDDNDEQLETLGSSPELKVGQPLCDQHILKNANEMAKDDAQLEDDKGKLNSTTDKCANEESRGGDVKQITIQKSESKSSTTKESENSSDSNSSTTSNE</sequence>
<feature type="compositionally biased region" description="Low complexity" evidence="1">
    <location>
        <begin position="151"/>
        <end position="163"/>
    </location>
</feature>
<proteinExistence type="predicted"/>
<accession>A0A915C9U0</accession>
<evidence type="ECO:0000313" key="3">
    <source>
        <dbReference type="WBParaSite" id="PgR105_g027_t01"/>
    </source>
</evidence>
<name>A0A915C9U0_PARUN</name>
<keyword evidence="2" id="KW-1185">Reference proteome</keyword>
<dbReference type="Proteomes" id="UP000887569">
    <property type="component" value="Unplaced"/>
</dbReference>